<proteinExistence type="predicted"/>
<dbReference type="AlphaFoldDB" id="A0A1S0TXJ3"/>
<dbReference type="KEGG" id="loa:LOAG_06634"/>
<dbReference type="EMBL" id="JH712073">
    <property type="protein sequence ID" value="EFO21853.1"/>
    <property type="molecule type" value="Genomic_DNA"/>
</dbReference>
<gene>
    <name evidence="1" type="ORF">LOAG_06634</name>
</gene>
<dbReference type="GeneID" id="9944048"/>
<dbReference type="RefSeq" id="XP_003142219.1">
    <property type="nucleotide sequence ID" value="XM_003142171.1"/>
</dbReference>
<sequence>MAGALEHFQRLSVKWLTLNGHLKFKLPMSSPAEFIQFSSCIFDMSFELLNSNPRLLSAALTSGFKCSPMDDSIIENSAFTLLNTSLIVLYMTSVAPKY</sequence>
<dbReference type="CTD" id="9944048"/>
<evidence type="ECO:0000313" key="1">
    <source>
        <dbReference type="EMBL" id="EFO21853.1"/>
    </source>
</evidence>
<name>A0A1S0TXJ3_LOALO</name>
<dbReference type="InParanoid" id="A0A1S0TXJ3"/>
<organism evidence="1">
    <name type="scientific">Loa loa</name>
    <name type="common">Eye worm</name>
    <name type="synonym">Filaria loa</name>
    <dbReference type="NCBI Taxonomy" id="7209"/>
    <lineage>
        <taxon>Eukaryota</taxon>
        <taxon>Metazoa</taxon>
        <taxon>Ecdysozoa</taxon>
        <taxon>Nematoda</taxon>
        <taxon>Chromadorea</taxon>
        <taxon>Rhabditida</taxon>
        <taxon>Spirurina</taxon>
        <taxon>Spiruromorpha</taxon>
        <taxon>Filarioidea</taxon>
        <taxon>Onchocercidae</taxon>
        <taxon>Loa</taxon>
    </lineage>
</organism>
<accession>A0A1S0TXJ3</accession>
<protein>
    <submittedName>
        <fullName evidence="1">Uncharacterized protein</fullName>
    </submittedName>
</protein>
<reference evidence="1" key="1">
    <citation type="submission" date="2012-04" db="EMBL/GenBank/DDBJ databases">
        <title>The Genome Sequence of Loa loa.</title>
        <authorList>
            <consortium name="The Broad Institute Genome Sequencing Platform"/>
            <consortium name="Broad Institute Genome Sequencing Center for Infectious Disease"/>
            <person name="Nutman T.B."/>
            <person name="Fink D.L."/>
            <person name="Russ C."/>
            <person name="Young S."/>
            <person name="Zeng Q."/>
            <person name="Gargeya S."/>
            <person name="Alvarado L."/>
            <person name="Berlin A."/>
            <person name="Chapman S.B."/>
            <person name="Chen Z."/>
            <person name="Freedman E."/>
            <person name="Gellesch M."/>
            <person name="Goldberg J."/>
            <person name="Griggs A."/>
            <person name="Gujja S."/>
            <person name="Heilman E.R."/>
            <person name="Heiman D."/>
            <person name="Howarth C."/>
            <person name="Mehta T."/>
            <person name="Neiman D."/>
            <person name="Pearson M."/>
            <person name="Roberts A."/>
            <person name="Saif S."/>
            <person name="Shea T."/>
            <person name="Shenoy N."/>
            <person name="Sisk P."/>
            <person name="Stolte C."/>
            <person name="Sykes S."/>
            <person name="White J."/>
            <person name="Yandava C."/>
            <person name="Haas B."/>
            <person name="Henn M.R."/>
            <person name="Nusbaum C."/>
            <person name="Birren B."/>
        </authorList>
    </citation>
    <scope>NUCLEOTIDE SEQUENCE [LARGE SCALE GENOMIC DNA]</scope>
</reference>